<dbReference type="InterPro" id="IPR027843">
    <property type="entry name" value="DUF4440"/>
</dbReference>
<dbReference type="SUPFAM" id="SSF54427">
    <property type="entry name" value="NTF2-like"/>
    <property type="match status" value="1"/>
</dbReference>
<comment type="caution">
    <text evidence="5">The sequence shown here is derived from an EMBL/GenBank/DDBJ whole genome shotgun (WGS) entry which is preliminary data.</text>
</comment>
<dbReference type="NCBIfam" id="TIGR02246">
    <property type="entry name" value="SgcJ/EcaC family oxidoreductase"/>
    <property type="match status" value="1"/>
</dbReference>
<feature type="compositionally biased region" description="Polar residues" evidence="1">
    <location>
        <begin position="1"/>
        <end position="18"/>
    </location>
</feature>
<feature type="transmembrane region" description="Helical" evidence="2">
    <location>
        <begin position="30"/>
        <end position="49"/>
    </location>
</feature>
<dbReference type="Proteomes" id="UP000475532">
    <property type="component" value="Unassembled WGS sequence"/>
</dbReference>
<keyword evidence="2" id="KW-0812">Transmembrane</keyword>
<protein>
    <submittedName>
        <fullName evidence="5">SgcJ/EcaC family oxidoreductase</fullName>
    </submittedName>
</protein>
<dbReference type="Gene3D" id="3.10.450.50">
    <property type="match status" value="1"/>
</dbReference>
<dbReference type="InterPro" id="IPR032710">
    <property type="entry name" value="NTF2-like_dom_sf"/>
</dbReference>
<dbReference type="InterPro" id="IPR011944">
    <property type="entry name" value="Steroid_delta5-4_isomerase"/>
</dbReference>
<dbReference type="AlphaFoldDB" id="A0A6L9QSR6"/>
<evidence type="ECO:0000256" key="2">
    <source>
        <dbReference type="SAM" id="Phobius"/>
    </source>
</evidence>
<accession>A0A6L9QSR6</accession>
<dbReference type="Pfam" id="PF14534">
    <property type="entry name" value="DUF4440"/>
    <property type="match status" value="1"/>
</dbReference>
<proteinExistence type="predicted"/>
<name>A0A6L9QSR6_9ACTN</name>
<dbReference type="RefSeq" id="WP_163059476.1">
    <property type="nucleotide sequence ID" value="NZ_JAAGLI010000611.1"/>
</dbReference>
<organism evidence="5 6">
    <name type="scientific">Actinomadura bangladeshensis</name>
    <dbReference type="NCBI Taxonomy" id="453573"/>
    <lineage>
        <taxon>Bacteria</taxon>
        <taxon>Bacillati</taxon>
        <taxon>Actinomycetota</taxon>
        <taxon>Actinomycetes</taxon>
        <taxon>Streptosporangiales</taxon>
        <taxon>Thermomonosporaceae</taxon>
        <taxon>Actinomadura</taxon>
    </lineage>
</organism>
<evidence type="ECO:0000313" key="5">
    <source>
        <dbReference type="EMBL" id="NEA28206.1"/>
    </source>
</evidence>
<keyword evidence="2" id="KW-1133">Transmembrane helix</keyword>
<reference evidence="5 6" key="1">
    <citation type="submission" date="2020-01" db="EMBL/GenBank/DDBJ databases">
        <title>Insect and environment-associated Actinomycetes.</title>
        <authorList>
            <person name="Currrie C."/>
            <person name="Chevrette M."/>
            <person name="Carlson C."/>
            <person name="Stubbendieck R."/>
            <person name="Wendt-Pienkowski E."/>
        </authorList>
    </citation>
    <scope>NUCLEOTIDE SEQUENCE [LARGE SCALE GENOMIC DNA]</scope>
    <source>
        <strain evidence="5 6">SID10258</strain>
    </source>
</reference>
<evidence type="ECO:0000313" key="4">
    <source>
        <dbReference type="EMBL" id="NEA25491.1"/>
    </source>
</evidence>
<keyword evidence="2" id="KW-0472">Membrane</keyword>
<evidence type="ECO:0000259" key="3">
    <source>
        <dbReference type="Pfam" id="PF14534"/>
    </source>
</evidence>
<feature type="region of interest" description="Disordered" evidence="1">
    <location>
        <begin position="1"/>
        <end position="26"/>
    </location>
</feature>
<evidence type="ECO:0000256" key="1">
    <source>
        <dbReference type="SAM" id="MobiDB-lite"/>
    </source>
</evidence>
<feature type="domain" description="DUF4440" evidence="3">
    <location>
        <begin position="85"/>
        <end position="192"/>
    </location>
</feature>
<gene>
    <name evidence="4" type="ORF">G3I70_23835</name>
    <name evidence="5" type="ORF">G3I70_37765</name>
</gene>
<dbReference type="EMBL" id="JAAGLI010001006">
    <property type="protein sequence ID" value="NEA28206.1"/>
    <property type="molecule type" value="Genomic_DNA"/>
</dbReference>
<evidence type="ECO:0000313" key="6">
    <source>
        <dbReference type="Proteomes" id="UP000475532"/>
    </source>
</evidence>
<dbReference type="EMBL" id="JAAGLI010000611">
    <property type="protein sequence ID" value="NEA25491.1"/>
    <property type="molecule type" value="Genomic_DNA"/>
</dbReference>
<sequence length="221" mass="23538">MSITTTAPGQVTDVPTASTGKRRGRRTKRALGVGGLVLALGAGGAYAWLDGTSDVHTLGNPECTAVAPTGSPAAGAQQAVCGTLEAMTAAWARGDADAYGALYTEDATYTSYVGSHYQGRRDLTEGHRALFGGFLKGTKLADSYLAIRFYGPGTAIVTSRGDTYTGRPKRPSELSKIQTYTLIRQADGQWRIASFHNTKRQRVMERISFLWDAGTKPAAEK</sequence>